<evidence type="ECO:0000313" key="1">
    <source>
        <dbReference type="Ensembl" id="ENSMLEP00000032288.1"/>
    </source>
</evidence>
<sequence>MLHWGRVALVLPTRYPHLSLTLLLSPEWLGKMGRGLPWPGHLLAFSRGAIFF</sequence>
<dbReference type="GeneTree" id="ENSGT00910000146914"/>
<protein>
    <submittedName>
        <fullName evidence="1">Uncharacterized protein</fullName>
    </submittedName>
</protein>
<dbReference type="OMA" id="MLHWGRV"/>
<dbReference type="Proteomes" id="UP000233140">
    <property type="component" value="Unassembled WGS sequence"/>
</dbReference>
<accession>A0A2K5ZWV7</accession>
<reference evidence="1" key="2">
    <citation type="submission" date="2025-09" db="UniProtKB">
        <authorList>
            <consortium name="Ensembl"/>
        </authorList>
    </citation>
    <scope>IDENTIFICATION</scope>
</reference>
<name>A0A2K5ZWV7_MANLE</name>
<proteinExistence type="predicted"/>
<reference evidence="1" key="1">
    <citation type="submission" date="2025-08" db="UniProtKB">
        <authorList>
            <consortium name="Ensembl"/>
        </authorList>
    </citation>
    <scope>IDENTIFICATION</scope>
</reference>
<keyword evidence="2" id="KW-1185">Reference proteome</keyword>
<organism evidence="1 2">
    <name type="scientific">Mandrillus leucophaeus</name>
    <name type="common">Drill</name>
    <name type="synonym">Papio leucophaeus</name>
    <dbReference type="NCBI Taxonomy" id="9568"/>
    <lineage>
        <taxon>Eukaryota</taxon>
        <taxon>Metazoa</taxon>
        <taxon>Chordata</taxon>
        <taxon>Craniata</taxon>
        <taxon>Vertebrata</taxon>
        <taxon>Euteleostomi</taxon>
        <taxon>Mammalia</taxon>
        <taxon>Eutheria</taxon>
        <taxon>Euarchontoglires</taxon>
        <taxon>Primates</taxon>
        <taxon>Haplorrhini</taxon>
        <taxon>Catarrhini</taxon>
        <taxon>Cercopithecidae</taxon>
        <taxon>Cercopithecinae</taxon>
        <taxon>Mandrillus</taxon>
    </lineage>
</organism>
<evidence type="ECO:0000313" key="2">
    <source>
        <dbReference type="Proteomes" id="UP000233140"/>
    </source>
</evidence>
<dbReference type="Ensembl" id="ENSMLET00000055865.1">
    <property type="protein sequence ID" value="ENSMLEP00000032288.1"/>
    <property type="gene ID" value="ENSMLEG00000040371.1"/>
</dbReference>
<dbReference type="AlphaFoldDB" id="A0A2K5ZWV7"/>